<reference evidence="2 3" key="1">
    <citation type="journal article" date="2018" name="BMC Genomics">
        <title>Comparative genome analyses reveal sequence features reflecting distinct modes of host-adaptation between dicot and monocot powdery mildew.</title>
        <authorList>
            <person name="Wu Y."/>
            <person name="Ma X."/>
            <person name="Pan Z."/>
            <person name="Kale S.D."/>
            <person name="Song Y."/>
            <person name="King H."/>
            <person name="Zhang Q."/>
            <person name="Presley C."/>
            <person name="Deng X."/>
            <person name="Wei C.I."/>
            <person name="Xiao S."/>
        </authorList>
    </citation>
    <scope>NUCLEOTIDE SEQUENCE [LARGE SCALE GENOMIC DNA]</scope>
    <source>
        <strain evidence="2">UMSG2</strain>
    </source>
</reference>
<evidence type="ECO:0000313" key="3">
    <source>
        <dbReference type="Proteomes" id="UP000286134"/>
    </source>
</evidence>
<comment type="caution">
    <text evidence="2">The sequence shown here is derived from an EMBL/GenBank/DDBJ whole genome shotgun (WGS) entry which is preliminary data.</text>
</comment>
<evidence type="ECO:0000256" key="1">
    <source>
        <dbReference type="SAM" id="MobiDB-lite"/>
    </source>
</evidence>
<organism evidence="2 3">
    <name type="scientific">Erysiphe neolycopersici</name>
    <dbReference type="NCBI Taxonomy" id="212602"/>
    <lineage>
        <taxon>Eukaryota</taxon>
        <taxon>Fungi</taxon>
        <taxon>Dikarya</taxon>
        <taxon>Ascomycota</taxon>
        <taxon>Pezizomycotina</taxon>
        <taxon>Leotiomycetes</taxon>
        <taxon>Erysiphales</taxon>
        <taxon>Erysiphaceae</taxon>
        <taxon>Erysiphe</taxon>
    </lineage>
</organism>
<sequence>MSVSTSKTNHDRVFMSPNEHSGKNSLFLSHSDFTPPDQSRSSTGEFNNRHSKKVPGINYMNMKECTPQL</sequence>
<keyword evidence="3" id="KW-1185">Reference proteome</keyword>
<name>A0A420HWC1_9PEZI</name>
<evidence type="ECO:0000313" key="2">
    <source>
        <dbReference type="EMBL" id="RKF61745.1"/>
    </source>
</evidence>
<dbReference type="Proteomes" id="UP000286134">
    <property type="component" value="Unassembled WGS sequence"/>
</dbReference>
<dbReference type="EMBL" id="MCFK01003923">
    <property type="protein sequence ID" value="RKF61745.1"/>
    <property type="molecule type" value="Genomic_DNA"/>
</dbReference>
<gene>
    <name evidence="2" type="ORF">OnM2_039024</name>
</gene>
<feature type="region of interest" description="Disordered" evidence="1">
    <location>
        <begin position="1"/>
        <end position="69"/>
    </location>
</feature>
<accession>A0A420HWC1</accession>
<dbReference type="AlphaFoldDB" id="A0A420HWC1"/>
<protein>
    <submittedName>
        <fullName evidence="2">Uncharacterized protein</fullName>
    </submittedName>
</protein>
<proteinExistence type="predicted"/>
<feature type="compositionally biased region" description="Polar residues" evidence="1">
    <location>
        <begin position="23"/>
        <end position="46"/>
    </location>
</feature>